<dbReference type="RefSeq" id="WP_257463656.1">
    <property type="nucleotide sequence ID" value="NZ_JANJZT010000001.1"/>
</dbReference>
<dbReference type="Gene3D" id="1.10.3210.10">
    <property type="entry name" value="Hypothetical protein af1432"/>
    <property type="match status" value="1"/>
</dbReference>
<organism evidence="1 2">
    <name type="scientific">Blautia caecimuris</name>
    <dbReference type="NCBI Taxonomy" id="1796615"/>
    <lineage>
        <taxon>Bacteria</taxon>
        <taxon>Bacillati</taxon>
        <taxon>Bacillota</taxon>
        <taxon>Clostridia</taxon>
        <taxon>Lachnospirales</taxon>
        <taxon>Lachnospiraceae</taxon>
        <taxon>Blautia</taxon>
    </lineage>
</organism>
<proteinExistence type="predicted"/>
<gene>
    <name evidence="1" type="ORF">ABID24_000037</name>
</gene>
<evidence type="ECO:0008006" key="3">
    <source>
        <dbReference type="Google" id="ProtNLM"/>
    </source>
</evidence>
<reference evidence="1 2" key="1">
    <citation type="submission" date="2024-06" db="EMBL/GenBank/DDBJ databases">
        <title>Genomic Encyclopedia of Type Strains, Phase IV (KMG-IV): sequencing the most valuable type-strain genomes for metagenomic binning, comparative biology and taxonomic classification.</title>
        <authorList>
            <person name="Goeker M."/>
        </authorList>
    </citation>
    <scope>NUCLEOTIDE SEQUENCE [LARGE SCALE GENOMIC DNA]</scope>
    <source>
        <strain evidence="1 2">DSM 29492</strain>
    </source>
</reference>
<keyword evidence="2" id="KW-1185">Reference proteome</keyword>
<dbReference type="Proteomes" id="UP001549106">
    <property type="component" value="Unassembled WGS sequence"/>
</dbReference>
<evidence type="ECO:0000313" key="1">
    <source>
        <dbReference type="EMBL" id="MET3748821.1"/>
    </source>
</evidence>
<accession>A0ABV2LX82</accession>
<dbReference type="EMBL" id="JBEPMJ010000001">
    <property type="protein sequence ID" value="MET3748821.1"/>
    <property type="molecule type" value="Genomic_DNA"/>
</dbReference>
<comment type="caution">
    <text evidence="1">The sequence shown here is derived from an EMBL/GenBank/DDBJ whole genome shotgun (WGS) entry which is preliminary data.</text>
</comment>
<protein>
    <recommendedName>
        <fullName evidence="3">Phosphohydrolase</fullName>
    </recommendedName>
</protein>
<sequence length="178" mass="20482">MSIMNTYTGRKFDPMHIKPKNICLEDIAHALSYLCRGGGQTLIFYSVAQHCLNCAEEARARGWSDRMILACLLHDASEAYISDIIRPVKAHLSNYLEIEEMIMNVIWEKFNLNDLSSEEHMVWKQIDNDILSAELPILFPGEKNHPTIPLQSVPDLEEHPFRDMEKQFLAFAHQLGIQ</sequence>
<dbReference type="SUPFAM" id="SSF109604">
    <property type="entry name" value="HD-domain/PDEase-like"/>
    <property type="match status" value="1"/>
</dbReference>
<evidence type="ECO:0000313" key="2">
    <source>
        <dbReference type="Proteomes" id="UP001549106"/>
    </source>
</evidence>
<name>A0ABV2LX82_9FIRM</name>